<organism evidence="3 4">
    <name type="scientific">Baudoinia panamericana (strain UAMH 10762)</name>
    <name type="common">Angels' share fungus</name>
    <name type="synonym">Baudoinia compniacensis (strain UAMH 10762)</name>
    <dbReference type="NCBI Taxonomy" id="717646"/>
    <lineage>
        <taxon>Eukaryota</taxon>
        <taxon>Fungi</taxon>
        <taxon>Dikarya</taxon>
        <taxon>Ascomycota</taxon>
        <taxon>Pezizomycotina</taxon>
        <taxon>Dothideomycetes</taxon>
        <taxon>Dothideomycetidae</taxon>
        <taxon>Mycosphaerellales</taxon>
        <taxon>Teratosphaeriaceae</taxon>
        <taxon>Baudoinia</taxon>
    </lineage>
</organism>
<dbReference type="RefSeq" id="XP_007672632.1">
    <property type="nucleotide sequence ID" value="XM_007674442.1"/>
</dbReference>
<gene>
    <name evidence="3" type="ORF">BAUCODRAFT_21787</name>
</gene>
<evidence type="ECO:0000259" key="2">
    <source>
        <dbReference type="Pfam" id="PF00075"/>
    </source>
</evidence>
<reference evidence="3 4" key="1">
    <citation type="journal article" date="2012" name="PLoS Pathog.">
        <title>Diverse lifestyles and strategies of plant pathogenesis encoded in the genomes of eighteen Dothideomycetes fungi.</title>
        <authorList>
            <person name="Ohm R.A."/>
            <person name="Feau N."/>
            <person name="Henrissat B."/>
            <person name="Schoch C.L."/>
            <person name="Horwitz B.A."/>
            <person name="Barry K.W."/>
            <person name="Condon B.J."/>
            <person name="Copeland A.C."/>
            <person name="Dhillon B."/>
            <person name="Glaser F."/>
            <person name="Hesse C.N."/>
            <person name="Kosti I."/>
            <person name="LaButti K."/>
            <person name="Lindquist E.A."/>
            <person name="Lucas S."/>
            <person name="Salamov A.A."/>
            <person name="Bradshaw R.E."/>
            <person name="Ciuffetti L."/>
            <person name="Hamelin R.C."/>
            <person name="Kema G.H.J."/>
            <person name="Lawrence C."/>
            <person name="Scott J.A."/>
            <person name="Spatafora J.W."/>
            <person name="Turgeon B.G."/>
            <person name="de Wit P.J.G.M."/>
            <person name="Zhong S."/>
            <person name="Goodwin S.B."/>
            <person name="Grigoriev I.V."/>
        </authorList>
    </citation>
    <scope>NUCLEOTIDE SEQUENCE [LARGE SCALE GENOMIC DNA]</scope>
    <source>
        <strain evidence="3 4">UAMH 10762</strain>
    </source>
</reference>
<dbReference type="SUPFAM" id="SSF53098">
    <property type="entry name" value="Ribonuclease H-like"/>
    <property type="match status" value="1"/>
</dbReference>
<dbReference type="InterPro" id="IPR036397">
    <property type="entry name" value="RNaseH_sf"/>
</dbReference>
<feature type="domain" description="RNase H type-1" evidence="2">
    <location>
        <begin position="120"/>
        <end position="252"/>
    </location>
</feature>
<dbReference type="InterPro" id="IPR012337">
    <property type="entry name" value="RNaseH-like_sf"/>
</dbReference>
<dbReference type="KEGG" id="bcom:BAUCODRAFT_21787"/>
<evidence type="ECO:0000313" key="4">
    <source>
        <dbReference type="Proteomes" id="UP000011761"/>
    </source>
</evidence>
<dbReference type="InterPro" id="IPR002156">
    <property type="entry name" value="RNaseH_domain"/>
</dbReference>
<dbReference type="Pfam" id="PF00075">
    <property type="entry name" value="RNase_H"/>
    <property type="match status" value="1"/>
</dbReference>
<accession>M2MTB6</accession>
<dbReference type="GO" id="GO:0004523">
    <property type="term" value="F:RNA-DNA hybrid ribonuclease activity"/>
    <property type="evidence" value="ECO:0007669"/>
    <property type="project" value="InterPro"/>
</dbReference>
<evidence type="ECO:0000256" key="1">
    <source>
        <dbReference type="SAM" id="MobiDB-lite"/>
    </source>
</evidence>
<feature type="region of interest" description="Disordered" evidence="1">
    <location>
        <begin position="22"/>
        <end position="45"/>
    </location>
</feature>
<dbReference type="AlphaFoldDB" id="M2MTB6"/>
<dbReference type="EMBL" id="KB445551">
    <property type="protein sequence ID" value="EMD00132.1"/>
    <property type="molecule type" value="Genomic_DNA"/>
</dbReference>
<dbReference type="GO" id="GO:0003676">
    <property type="term" value="F:nucleic acid binding"/>
    <property type="evidence" value="ECO:0007669"/>
    <property type="project" value="InterPro"/>
</dbReference>
<sequence>MTLRTIRAAHRTGVVDLTRDGLSDEGIEASPQSETKRQRPARSRRPELLVKDLSLADDVEHIDIANIIGHPLPAALKQPIEIHDGGIVPYRPSIRGPQDLYRITCVQGKHGQLDIEVELVDTDGSRQSRHAGCGVALTDGDDWRGEAVPLGVKTPSEAEEHGLMHGLYMMRRYLDTDVEHIVFRTDSSGTLSSLARCMEGEARSEWTNTETVRFRNELFSMYAYLKRKDFQWVKAHHFCDGNAVPDYFAGHASNQSQGGAPSLVPIVCPNDSITLVHLRQAEMLAQGKRLRLTGDEAENPFDVDGATLASAGLRTVRLRLTEGEMDKPFDVDGPITPGAGLRTVPNRLTLKRKRGQDTEDIASPLPAETLEDARSRYFQHLVAPQGRKVGARPRLIEDTALRPTGTRAKGKALEMGSSRRRFQIINRACTPISGTASAVSLCCGAVRPQQCRRDRV</sequence>
<dbReference type="GeneID" id="19109811"/>
<keyword evidence="4" id="KW-1185">Reference proteome</keyword>
<dbReference type="Gene3D" id="3.30.420.10">
    <property type="entry name" value="Ribonuclease H-like superfamily/Ribonuclease H"/>
    <property type="match status" value="1"/>
</dbReference>
<name>M2MTB6_BAUPA</name>
<proteinExistence type="predicted"/>
<protein>
    <recommendedName>
        <fullName evidence="2">RNase H type-1 domain-containing protein</fullName>
    </recommendedName>
</protein>
<dbReference type="HOGENOM" id="CLU_599898_0_0_1"/>
<evidence type="ECO:0000313" key="3">
    <source>
        <dbReference type="EMBL" id="EMD00132.1"/>
    </source>
</evidence>
<dbReference type="Proteomes" id="UP000011761">
    <property type="component" value="Unassembled WGS sequence"/>
</dbReference>